<comment type="caution">
    <text evidence="4">The sequence shown here is derived from an EMBL/GenBank/DDBJ whole genome shotgun (WGS) entry which is preliminary data.</text>
</comment>
<organism evidence="4 5">
    <name type="scientific">Microdochium trichocladiopsis</name>
    <dbReference type="NCBI Taxonomy" id="1682393"/>
    <lineage>
        <taxon>Eukaryota</taxon>
        <taxon>Fungi</taxon>
        <taxon>Dikarya</taxon>
        <taxon>Ascomycota</taxon>
        <taxon>Pezizomycotina</taxon>
        <taxon>Sordariomycetes</taxon>
        <taxon>Xylariomycetidae</taxon>
        <taxon>Xylariales</taxon>
        <taxon>Microdochiaceae</taxon>
        <taxon>Microdochium</taxon>
    </lineage>
</organism>
<evidence type="ECO:0000256" key="1">
    <source>
        <dbReference type="ARBA" id="ARBA00008056"/>
    </source>
</evidence>
<keyword evidence="5" id="KW-1185">Reference proteome</keyword>
<evidence type="ECO:0000256" key="2">
    <source>
        <dbReference type="RuleBase" id="RU003682"/>
    </source>
</evidence>
<dbReference type="PRINTS" id="PR00682">
    <property type="entry name" value="IPNSYNTHASE"/>
</dbReference>
<dbReference type="PANTHER" id="PTHR47990">
    <property type="entry name" value="2-OXOGLUTARATE (2OG) AND FE(II)-DEPENDENT OXYGENASE SUPERFAMILY PROTEIN-RELATED"/>
    <property type="match status" value="1"/>
</dbReference>
<dbReference type="InterPro" id="IPR005123">
    <property type="entry name" value="Oxoglu/Fe-dep_dioxygenase_dom"/>
</dbReference>
<dbReference type="InterPro" id="IPR026992">
    <property type="entry name" value="DIOX_N"/>
</dbReference>
<dbReference type="InterPro" id="IPR050231">
    <property type="entry name" value="Iron_ascorbate_oxido_reductase"/>
</dbReference>
<sequence length="322" mass="35952">MGSTSPVNFPLIDLGPYLKKGATPEDIAGVVAEVRAACQQFGFFQVKNHGVPLDSQYALLDALRNFFGLPAEEKAKLSFLENPGRRGYESSGMTVRVGDKLPDAKEAYYIGREEPVVVPPGFHCPNVWPSQLPSDKFRDPVWKYYEETGHLGRTIWEILLLGLNQDPKQIMDKFTSRPIVQMKMIRYPPFSTTSPGQFGVGPHTDFGGVTVLLQQPGKGGLEVFYEETQEWLAVPSIEDIYIINCGDMIQSWSGGVYRSAKHRVINLPENGDRLSCATFWHGDVDATNPMNPDDPDKSTIGQLLYKRFGSQFSLRKEVFAKA</sequence>
<dbReference type="Proteomes" id="UP000756346">
    <property type="component" value="Unassembled WGS sequence"/>
</dbReference>
<gene>
    <name evidence="4" type="ORF">B0I36DRAFT_240586</name>
</gene>
<dbReference type="PROSITE" id="PS51471">
    <property type="entry name" value="FE2OG_OXY"/>
    <property type="match status" value="1"/>
</dbReference>
<dbReference type="Gene3D" id="2.60.120.330">
    <property type="entry name" value="B-lactam Antibiotic, Isopenicillin N Synthase, Chain"/>
    <property type="match status" value="1"/>
</dbReference>
<reference evidence="4" key="1">
    <citation type="journal article" date="2021" name="Nat. Commun.">
        <title>Genetic determinants of endophytism in the Arabidopsis root mycobiome.</title>
        <authorList>
            <person name="Mesny F."/>
            <person name="Miyauchi S."/>
            <person name="Thiergart T."/>
            <person name="Pickel B."/>
            <person name="Atanasova L."/>
            <person name="Karlsson M."/>
            <person name="Huettel B."/>
            <person name="Barry K.W."/>
            <person name="Haridas S."/>
            <person name="Chen C."/>
            <person name="Bauer D."/>
            <person name="Andreopoulos W."/>
            <person name="Pangilinan J."/>
            <person name="LaButti K."/>
            <person name="Riley R."/>
            <person name="Lipzen A."/>
            <person name="Clum A."/>
            <person name="Drula E."/>
            <person name="Henrissat B."/>
            <person name="Kohler A."/>
            <person name="Grigoriev I.V."/>
            <person name="Martin F.M."/>
            <person name="Hacquard S."/>
        </authorList>
    </citation>
    <scope>NUCLEOTIDE SEQUENCE</scope>
    <source>
        <strain evidence="4">MPI-CAGE-CH-0230</strain>
    </source>
</reference>
<evidence type="ECO:0000313" key="4">
    <source>
        <dbReference type="EMBL" id="KAH7032561.1"/>
    </source>
</evidence>
<dbReference type="OrthoDB" id="288590at2759"/>
<dbReference type="GO" id="GO:0016491">
    <property type="term" value="F:oxidoreductase activity"/>
    <property type="evidence" value="ECO:0007669"/>
    <property type="project" value="UniProtKB-KW"/>
</dbReference>
<protein>
    <submittedName>
        <fullName evidence="4">2OG-Fe(II) oxygenase</fullName>
    </submittedName>
</protein>
<keyword evidence="2" id="KW-0560">Oxidoreductase</keyword>
<feature type="domain" description="Fe2OG dioxygenase" evidence="3">
    <location>
        <begin position="178"/>
        <end position="283"/>
    </location>
</feature>
<dbReference type="GO" id="GO:0046872">
    <property type="term" value="F:metal ion binding"/>
    <property type="evidence" value="ECO:0007669"/>
    <property type="project" value="UniProtKB-KW"/>
</dbReference>
<dbReference type="InterPro" id="IPR044861">
    <property type="entry name" value="IPNS-like_FE2OG_OXY"/>
</dbReference>
<dbReference type="GeneID" id="70179316"/>
<evidence type="ECO:0000259" key="3">
    <source>
        <dbReference type="PROSITE" id="PS51471"/>
    </source>
</evidence>
<dbReference type="EMBL" id="JAGTJQ010000004">
    <property type="protein sequence ID" value="KAH7032561.1"/>
    <property type="molecule type" value="Genomic_DNA"/>
</dbReference>
<dbReference type="GO" id="GO:0044283">
    <property type="term" value="P:small molecule biosynthetic process"/>
    <property type="evidence" value="ECO:0007669"/>
    <property type="project" value="UniProtKB-ARBA"/>
</dbReference>
<dbReference type="RefSeq" id="XP_046013393.1">
    <property type="nucleotide sequence ID" value="XM_046149770.1"/>
</dbReference>
<comment type="similarity">
    <text evidence="1 2">Belongs to the iron/ascorbate-dependent oxidoreductase family.</text>
</comment>
<name>A0A9P9BR69_9PEZI</name>
<accession>A0A9P9BR69</accession>
<evidence type="ECO:0000313" key="5">
    <source>
        <dbReference type="Proteomes" id="UP000756346"/>
    </source>
</evidence>
<dbReference type="InterPro" id="IPR027443">
    <property type="entry name" value="IPNS-like_sf"/>
</dbReference>
<dbReference type="SUPFAM" id="SSF51197">
    <property type="entry name" value="Clavaminate synthase-like"/>
    <property type="match status" value="1"/>
</dbReference>
<proteinExistence type="inferred from homology"/>
<dbReference type="Pfam" id="PF03171">
    <property type="entry name" value="2OG-FeII_Oxy"/>
    <property type="match status" value="1"/>
</dbReference>
<dbReference type="AlphaFoldDB" id="A0A9P9BR69"/>
<keyword evidence="2" id="KW-0479">Metal-binding</keyword>
<dbReference type="Pfam" id="PF14226">
    <property type="entry name" value="DIOX_N"/>
    <property type="match status" value="1"/>
</dbReference>
<keyword evidence="2" id="KW-0408">Iron</keyword>